<dbReference type="EMBL" id="AP022582">
    <property type="protein sequence ID" value="BBX99525.1"/>
    <property type="molecule type" value="Genomic_DNA"/>
</dbReference>
<dbReference type="AlphaFoldDB" id="A0A7I7NS68"/>
<evidence type="ECO:0000313" key="3">
    <source>
        <dbReference type="Proteomes" id="UP000466632"/>
    </source>
</evidence>
<organism evidence="2 3">
    <name type="scientific">Mycobacterium seoulense</name>
    <dbReference type="NCBI Taxonomy" id="386911"/>
    <lineage>
        <taxon>Bacteria</taxon>
        <taxon>Bacillati</taxon>
        <taxon>Actinomycetota</taxon>
        <taxon>Actinomycetes</taxon>
        <taxon>Mycobacteriales</taxon>
        <taxon>Mycobacteriaceae</taxon>
        <taxon>Mycobacterium</taxon>
    </lineage>
</organism>
<dbReference type="Proteomes" id="UP000466632">
    <property type="component" value="Chromosome"/>
</dbReference>
<sequence length="117" mass="11964">MALGLWLALAPQRPGELWFGEPDPPAAGTALLRCVGGRDLGIGLGLTANATPDSLWLRVGILADVIDGVATLAASRQMPRAGALVGFVGATAYSVIGILMLRAGRDRTADRSGIAQG</sequence>
<dbReference type="KEGG" id="mseo:MSEO_00250"/>
<evidence type="ECO:0000313" key="2">
    <source>
        <dbReference type="EMBL" id="BBX99525.1"/>
    </source>
</evidence>
<feature type="transmembrane region" description="Helical" evidence="1">
    <location>
        <begin position="81"/>
        <end position="101"/>
    </location>
</feature>
<keyword evidence="1" id="KW-1133">Transmembrane helix</keyword>
<protein>
    <submittedName>
        <fullName evidence="2">Uncharacterized protein</fullName>
    </submittedName>
</protein>
<keyword evidence="1" id="KW-0472">Membrane</keyword>
<reference evidence="2 3" key="1">
    <citation type="journal article" date="2019" name="Emerg. Microbes Infect.">
        <title>Comprehensive subspecies identification of 175 nontuberculous mycobacteria species based on 7547 genomic profiles.</title>
        <authorList>
            <person name="Matsumoto Y."/>
            <person name="Kinjo T."/>
            <person name="Motooka D."/>
            <person name="Nabeya D."/>
            <person name="Jung N."/>
            <person name="Uechi K."/>
            <person name="Horii T."/>
            <person name="Iida T."/>
            <person name="Fujita J."/>
            <person name="Nakamura S."/>
        </authorList>
    </citation>
    <scope>NUCLEOTIDE SEQUENCE [LARGE SCALE GENOMIC DNA]</scope>
    <source>
        <strain evidence="2 3">JCM 16018</strain>
    </source>
</reference>
<gene>
    <name evidence="2" type="ORF">MSEO_00250</name>
</gene>
<accession>A0A7I7NS68</accession>
<keyword evidence="3" id="KW-1185">Reference proteome</keyword>
<keyword evidence="1" id="KW-0812">Transmembrane</keyword>
<proteinExistence type="predicted"/>
<name>A0A7I7NS68_9MYCO</name>
<evidence type="ECO:0000256" key="1">
    <source>
        <dbReference type="SAM" id="Phobius"/>
    </source>
</evidence>